<keyword evidence="2" id="KW-1185">Reference proteome</keyword>
<organism evidence="1 2">
    <name type="scientific">Corynebacterium choanae</name>
    <dbReference type="NCBI Taxonomy" id="1862358"/>
    <lineage>
        <taxon>Bacteria</taxon>
        <taxon>Bacillati</taxon>
        <taxon>Actinomycetota</taxon>
        <taxon>Actinomycetes</taxon>
        <taxon>Mycobacteriales</taxon>
        <taxon>Corynebacteriaceae</taxon>
        <taxon>Corynebacterium</taxon>
    </lineage>
</organism>
<gene>
    <name evidence="1" type="ORF">CCHOA_08455</name>
</gene>
<name>A0A3G6JBN6_9CORY</name>
<proteinExistence type="predicted"/>
<dbReference type="AlphaFoldDB" id="A0A3G6JBN6"/>
<dbReference type="Proteomes" id="UP000269019">
    <property type="component" value="Chromosome"/>
</dbReference>
<protein>
    <submittedName>
        <fullName evidence="1">Uncharacterized protein</fullName>
    </submittedName>
</protein>
<dbReference type="KEGG" id="ccho:CCHOA_08455"/>
<dbReference type="PROSITE" id="PS51257">
    <property type="entry name" value="PROKAR_LIPOPROTEIN"/>
    <property type="match status" value="1"/>
</dbReference>
<dbReference type="EMBL" id="CP033896">
    <property type="protein sequence ID" value="AZA14080.1"/>
    <property type="molecule type" value="Genomic_DNA"/>
</dbReference>
<reference evidence="1 2" key="1">
    <citation type="submission" date="2018-11" db="EMBL/GenBank/DDBJ databases">
        <authorList>
            <person name="Kleinhagauer T."/>
            <person name="Glaeser S.P."/>
            <person name="Spergser J."/>
            <person name="Ruckert C."/>
            <person name="Kaempfer P."/>
            <person name="Busse H.-J."/>
        </authorList>
    </citation>
    <scope>NUCLEOTIDE SEQUENCE [LARGE SCALE GENOMIC DNA]</scope>
    <source>
        <strain evidence="1 2">200CH</strain>
    </source>
</reference>
<evidence type="ECO:0000313" key="1">
    <source>
        <dbReference type="EMBL" id="AZA14080.1"/>
    </source>
</evidence>
<sequence length="191" mass="20244" precursor="true">MLSKSSLRRKGMTLCCVGAFVLSGCSKLDAVMNSDQDTLATSIAAELPEEGTTPAANPTFTTRPPKPTTVTASLVAQPKAEDASLNATWRFKGITPDGKVHVSLTNNNDAPLPPEALPQPTLVIRDGSGNPTRIDLLPNNPQTGVQNGLDLPLGPHATANFTYQFDVNPNLAWDATFSIGEVHWQGNLNAV</sequence>
<evidence type="ECO:0000313" key="2">
    <source>
        <dbReference type="Proteomes" id="UP000269019"/>
    </source>
</evidence>
<accession>A0A3G6JBN6</accession>